<dbReference type="AlphaFoldDB" id="A0A068WVB7"/>
<accession>A0A068WVB7</accession>
<dbReference type="EMBL" id="LK028584">
    <property type="protein sequence ID" value="CDS21570.1"/>
    <property type="molecule type" value="Genomic_DNA"/>
</dbReference>
<reference evidence="4" key="3">
    <citation type="submission" date="2020-10" db="UniProtKB">
        <authorList>
            <consortium name="WormBaseParasite"/>
        </authorList>
    </citation>
    <scope>IDENTIFICATION</scope>
</reference>
<name>A0A068WVB7_ECHGR</name>
<organism evidence="2">
    <name type="scientific">Echinococcus granulosus</name>
    <name type="common">Hydatid tapeworm</name>
    <dbReference type="NCBI Taxonomy" id="6210"/>
    <lineage>
        <taxon>Eukaryota</taxon>
        <taxon>Metazoa</taxon>
        <taxon>Spiralia</taxon>
        <taxon>Lophotrochozoa</taxon>
        <taxon>Platyhelminthes</taxon>
        <taxon>Cestoda</taxon>
        <taxon>Eucestoda</taxon>
        <taxon>Cyclophyllidea</taxon>
        <taxon>Taeniidae</taxon>
        <taxon>Echinococcus</taxon>
        <taxon>Echinococcus granulosus group</taxon>
    </lineage>
</organism>
<evidence type="ECO:0000313" key="3">
    <source>
        <dbReference type="Proteomes" id="UP000492820"/>
    </source>
</evidence>
<proteinExistence type="predicted"/>
<reference evidence="2" key="2">
    <citation type="submission" date="2014-06" db="EMBL/GenBank/DDBJ databases">
        <authorList>
            <person name="Aslett M."/>
        </authorList>
    </citation>
    <scope>NUCLEOTIDE SEQUENCE</scope>
</reference>
<dbReference type="Proteomes" id="UP000492820">
    <property type="component" value="Unassembled WGS sequence"/>
</dbReference>
<gene>
    <name evidence="2" type="ORF">EgrG_000105800</name>
</gene>
<reference evidence="2 3" key="1">
    <citation type="journal article" date="2013" name="Nature">
        <title>The genomes of four tapeworm species reveal adaptations to parasitism.</title>
        <authorList>
            <person name="Tsai I.J."/>
            <person name="Zarowiecki M."/>
            <person name="Holroyd N."/>
            <person name="Garciarrubio A."/>
            <person name="Sanchez-Flores A."/>
            <person name="Brooks K.L."/>
            <person name="Tracey A."/>
            <person name="Bobes R.J."/>
            <person name="Fragoso G."/>
            <person name="Sciutto E."/>
            <person name="Aslett M."/>
            <person name="Beasley H."/>
            <person name="Bennett H.M."/>
            <person name="Cai J."/>
            <person name="Camicia F."/>
            <person name="Clark R."/>
            <person name="Cucher M."/>
            <person name="De Silva N."/>
            <person name="Day T.A."/>
            <person name="Deplazes P."/>
            <person name="Estrada K."/>
            <person name="Fernandez C."/>
            <person name="Holland P.W."/>
            <person name="Hou J."/>
            <person name="Hu S."/>
            <person name="Huckvale T."/>
            <person name="Hung S.S."/>
            <person name="Kamenetzky L."/>
            <person name="Keane J.A."/>
            <person name="Kiss F."/>
            <person name="Koziol U."/>
            <person name="Lambert O."/>
            <person name="Liu K."/>
            <person name="Luo X."/>
            <person name="Luo Y."/>
            <person name="Macchiaroli N."/>
            <person name="Nichol S."/>
            <person name="Paps J."/>
            <person name="Parkinson J."/>
            <person name="Pouchkina-Stantcheva N."/>
            <person name="Riddiford N."/>
            <person name="Rosenzvit M."/>
            <person name="Salinas G."/>
            <person name="Wasmuth J.D."/>
            <person name="Zamanian M."/>
            <person name="Zheng Y."/>
            <person name="Cai X."/>
            <person name="Soberon X."/>
            <person name="Olson P.D."/>
            <person name="Laclette J.P."/>
            <person name="Brehm K."/>
            <person name="Berriman M."/>
            <person name="Garciarrubio A."/>
            <person name="Bobes R.J."/>
            <person name="Fragoso G."/>
            <person name="Sanchez-Flores A."/>
            <person name="Estrada K."/>
            <person name="Cevallos M.A."/>
            <person name="Morett E."/>
            <person name="Gonzalez V."/>
            <person name="Portillo T."/>
            <person name="Ochoa-Leyva A."/>
            <person name="Jose M.V."/>
            <person name="Sciutto E."/>
            <person name="Landa A."/>
            <person name="Jimenez L."/>
            <person name="Valdes V."/>
            <person name="Carrero J.C."/>
            <person name="Larralde C."/>
            <person name="Morales-Montor J."/>
            <person name="Limon-Lason J."/>
            <person name="Soberon X."/>
            <person name="Laclette J.P."/>
        </authorList>
    </citation>
    <scope>NUCLEOTIDE SEQUENCE [LARGE SCALE GENOMIC DNA]</scope>
</reference>
<feature type="region of interest" description="Disordered" evidence="1">
    <location>
        <begin position="1"/>
        <end position="41"/>
    </location>
</feature>
<evidence type="ECO:0000256" key="1">
    <source>
        <dbReference type="SAM" id="MobiDB-lite"/>
    </source>
</evidence>
<sequence>MFDVARSLKAGPVPSHPPGLNFEGMGGWEGEEKGQVGMKRRKTSTMNACALKAKPFTSLHLFPIFPPRIQLRLLSLGSEGWLRRGQR</sequence>
<evidence type="ECO:0000313" key="4">
    <source>
        <dbReference type="WBParaSite" id="EgrG_000105800"/>
    </source>
</evidence>
<dbReference type="WBParaSite" id="EgrG_000105800">
    <property type="protein sequence ID" value="EgrG_000105800"/>
    <property type="gene ID" value="EgrG_000105800"/>
</dbReference>
<protein>
    <submittedName>
        <fullName evidence="2 4">Expressed protein</fullName>
    </submittedName>
</protein>
<evidence type="ECO:0000313" key="2">
    <source>
        <dbReference type="EMBL" id="CDS21570.1"/>
    </source>
</evidence>